<evidence type="ECO:0000313" key="1">
    <source>
        <dbReference type="EMBL" id="VFJ88025.1"/>
    </source>
</evidence>
<name>A0A450U7X3_9GAMM</name>
<organism evidence="1">
    <name type="scientific">Candidatus Kentrum sp. LFY</name>
    <dbReference type="NCBI Taxonomy" id="2126342"/>
    <lineage>
        <taxon>Bacteria</taxon>
        <taxon>Pseudomonadati</taxon>
        <taxon>Pseudomonadota</taxon>
        <taxon>Gammaproteobacteria</taxon>
        <taxon>Candidatus Kentrum</taxon>
    </lineage>
</organism>
<proteinExistence type="predicted"/>
<reference evidence="1" key="1">
    <citation type="submission" date="2019-02" db="EMBL/GenBank/DDBJ databases">
        <authorList>
            <person name="Gruber-Vodicka R. H."/>
            <person name="Seah K. B. B."/>
        </authorList>
    </citation>
    <scope>NUCLEOTIDE SEQUENCE</scope>
    <source>
        <strain evidence="1">BECK_M6</strain>
    </source>
</reference>
<gene>
    <name evidence="1" type="ORF">BECKLFY1418A_GA0070994_100317</name>
</gene>
<protein>
    <submittedName>
        <fullName evidence="1">Uncharacterized protein</fullName>
    </submittedName>
</protein>
<dbReference type="AlphaFoldDB" id="A0A450U7X3"/>
<sequence length="181" mass="19446">MVLFISGCAGLPTAEETRLTVGKLLDEIQIAVNEIKNETGISALPPFQKAEVTLSAEATKNMKGEASFYLKTERDYENRNADTISFVLVPSSNRISGISSTSGHEIAKYVIATVQAISKKEHLQLKKSTISAGLKVKITKGGGVSVELVGISIEGSKTFSSTTGHQLKLVFAHPEEKKIEP</sequence>
<accession>A0A450U7X3</accession>
<dbReference type="EMBL" id="CAADFH010000003">
    <property type="protein sequence ID" value="VFJ88025.1"/>
    <property type="molecule type" value="Genomic_DNA"/>
</dbReference>